<keyword evidence="2" id="KW-0472">Membrane</keyword>
<dbReference type="OrthoDB" id="5897131at2759"/>
<protein>
    <submittedName>
        <fullName evidence="3">Uncharacterized protein</fullName>
    </submittedName>
</protein>
<organism evidence="3 4">
    <name type="scientific">Ancylostoma caninum</name>
    <name type="common">Dog hookworm</name>
    <dbReference type="NCBI Taxonomy" id="29170"/>
    <lineage>
        <taxon>Eukaryota</taxon>
        <taxon>Metazoa</taxon>
        <taxon>Ecdysozoa</taxon>
        <taxon>Nematoda</taxon>
        <taxon>Chromadorea</taxon>
        <taxon>Rhabditida</taxon>
        <taxon>Rhabditina</taxon>
        <taxon>Rhabditomorpha</taxon>
        <taxon>Strongyloidea</taxon>
        <taxon>Ancylostomatidae</taxon>
        <taxon>Ancylostomatinae</taxon>
        <taxon>Ancylostoma</taxon>
    </lineage>
</organism>
<evidence type="ECO:0000256" key="1">
    <source>
        <dbReference type="SAM" id="MobiDB-lite"/>
    </source>
</evidence>
<keyword evidence="2" id="KW-0812">Transmembrane</keyword>
<feature type="transmembrane region" description="Helical" evidence="2">
    <location>
        <begin position="6"/>
        <end position="22"/>
    </location>
</feature>
<dbReference type="EMBL" id="JOJR01006929">
    <property type="protein sequence ID" value="RCN26541.1"/>
    <property type="molecule type" value="Genomic_DNA"/>
</dbReference>
<feature type="compositionally biased region" description="Basic and acidic residues" evidence="1">
    <location>
        <begin position="62"/>
        <end position="76"/>
    </location>
</feature>
<evidence type="ECO:0000256" key="2">
    <source>
        <dbReference type="SAM" id="Phobius"/>
    </source>
</evidence>
<keyword evidence="2" id="KW-1133">Transmembrane helix</keyword>
<reference evidence="3 4" key="1">
    <citation type="submission" date="2014-10" db="EMBL/GenBank/DDBJ databases">
        <title>Draft genome of the hookworm Ancylostoma caninum.</title>
        <authorList>
            <person name="Mitreva M."/>
        </authorList>
    </citation>
    <scope>NUCLEOTIDE SEQUENCE [LARGE SCALE GENOMIC DNA]</scope>
    <source>
        <strain evidence="3 4">Baltimore</strain>
    </source>
</reference>
<accession>A0A368F369</accession>
<keyword evidence="4" id="KW-1185">Reference proteome</keyword>
<dbReference type="AlphaFoldDB" id="A0A368F369"/>
<comment type="caution">
    <text evidence="3">The sequence shown here is derived from an EMBL/GenBank/DDBJ whole genome shotgun (WGS) entry which is preliminary data.</text>
</comment>
<name>A0A368F369_ANCCA</name>
<dbReference type="Proteomes" id="UP000252519">
    <property type="component" value="Unassembled WGS sequence"/>
</dbReference>
<sequence>MMLRAFLNFLILLLQLYLYYAPKKKLQRSMQWRMSRSNNIRDGVSISLDLPLFVNSSYENAKQRNVRDQDGHRSDSTSHSPGVHGRSESLSDRRTVSDGNPWQGDTFVSGLEDDVFAMNIDETQEYFPSLTTEEHIVQPLVQIIEPFCRDLVVNTTDLPQPISKLKETIETVVGGDIRSQKKLFFKVFESESLLKTFIRKLGIFTVSRMRGQIYYAKNSFAKHLEQEALATTLASLVTVGHRAQATG</sequence>
<feature type="compositionally biased region" description="Basic and acidic residues" evidence="1">
    <location>
        <begin position="85"/>
        <end position="96"/>
    </location>
</feature>
<evidence type="ECO:0000313" key="3">
    <source>
        <dbReference type="EMBL" id="RCN26541.1"/>
    </source>
</evidence>
<gene>
    <name evidence="3" type="ORF">ANCCAN_27732</name>
</gene>
<evidence type="ECO:0000313" key="4">
    <source>
        <dbReference type="Proteomes" id="UP000252519"/>
    </source>
</evidence>
<proteinExistence type="predicted"/>
<feature type="region of interest" description="Disordered" evidence="1">
    <location>
        <begin position="62"/>
        <end position="103"/>
    </location>
</feature>